<evidence type="ECO:0000256" key="6">
    <source>
        <dbReference type="ARBA" id="ARBA00043900"/>
    </source>
</evidence>
<feature type="signal peptide" evidence="9">
    <location>
        <begin position="1"/>
        <end position="22"/>
    </location>
</feature>
<dbReference type="GO" id="GO:0031723">
    <property type="term" value="F:CXCR4 chemokine receptor binding"/>
    <property type="evidence" value="ECO:0007669"/>
    <property type="project" value="TreeGrafter"/>
</dbReference>
<evidence type="ECO:0000256" key="9">
    <source>
        <dbReference type="SAM" id="SignalP"/>
    </source>
</evidence>
<dbReference type="GO" id="GO:0030277">
    <property type="term" value="P:maintenance of gastrointestinal epithelium"/>
    <property type="evidence" value="ECO:0007669"/>
    <property type="project" value="TreeGrafter"/>
</dbReference>
<protein>
    <recommendedName>
        <fullName evidence="7">Trefoil factor 2</fullName>
    </recommendedName>
</protein>
<evidence type="ECO:0000256" key="1">
    <source>
        <dbReference type="ARBA" id="ARBA00004613"/>
    </source>
</evidence>
<proteinExistence type="predicted"/>
<dbReference type="GO" id="GO:0005615">
    <property type="term" value="C:extracellular space"/>
    <property type="evidence" value="ECO:0007669"/>
    <property type="project" value="TreeGrafter"/>
</dbReference>
<keyword evidence="2" id="KW-0964">Secreted</keyword>
<evidence type="ECO:0000313" key="11">
    <source>
        <dbReference type="EMBL" id="KAK1344312.1"/>
    </source>
</evidence>
<feature type="chain" id="PRO_5041457022" description="Trefoil factor 2" evidence="9">
    <location>
        <begin position="23"/>
        <end position="197"/>
    </location>
</feature>
<dbReference type="CDD" id="cd00111">
    <property type="entry name" value="Trefoil"/>
    <property type="match status" value="2"/>
</dbReference>
<evidence type="ECO:0000256" key="7">
    <source>
        <dbReference type="ARBA" id="ARBA00044091"/>
    </source>
</evidence>
<gene>
    <name evidence="11" type="ORF">QTO34_014877</name>
</gene>
<feature type="disulfide bond" evidence="8">
    <location>
        <begin position="50"/>
        <end position="67"/>
    </location>
</feature>
<reference evidence="11" key="1">
    <citation type="submission" date="2023-06" db="EMBL/GenBank/DDBJ databases">
        <title>Reference genome for the Northern bat (Eptesicus nilssonii), a most northern bat species.</title>
        <authorList>
            <person name="Laine V.N."/>
            <person name="Pulliainen A.T."/>
            <person name="Lilley T.M."/>
        </authorList>
    </citation>
    <scope>NUCLEOTIDE SEQUENCE</scope>
    <source>
        <strain evidence="11">BLF_Eptnil</strain>
        <tissue evidence="11">Kidney</tissue>
    </source>
</reference>
<evidence type="ECO:0000259" key="10">
    <source>
        <dbReference type="PROSITE" id="PS51448"/>
    </source>
</evidence>
<evidence type="ECO:0000256" key="5">
    <source>
        <dbReference type="ARBA" id="ARBA00023157"/>
    </source>
</evidence>
<feature type="disulfide bond" evidence="8">
    <location>
        <begin position="121"/>
        <end position="138"/>
    </location>
</feature>
<evidence type="ECO:0000313" key="12">
    <source>
        <dbReference type="Proteomes" id="UP001177744"/>
    </source>
</evidence>
<dbReference type="InterPro" id="IPR017994">
    <property type="entry name" value="P_trefoil_chordata"/>
</dbReference>
<keyword evidence="12" id="KW-1185">Reference proteome</keyword>
<dbReference type="SUPFAM" id="SSF57492">
    <property type="entry name" value="Trefoil"/>
    <property type="match status" value="2"/>
</dbReference>
<feature type="domain" description="P-type" evidence="10">
    <location>
        <begin position="99"/>
        <end position="142"/>
    </location>
</feature>
<accession>A0AA40LUG7</accession>
<dbReference type="EMBL" id="JAULJE010000004">
    <property type="protein sequence ID" value="KAK1344312.1"/>
    <property type="molecule type" value="Genomic_DNA"/>
</dbReference>
<dbReference type="InterPro" id="IPR000519">
    <property type="entry name" value="P_trefoil_dom"/>
</dbReference>
<dbReference type="AlphaFoldDB" id="A0AA40LUG7"/>
<dbReference type="InterPro" id="IPR044913">
    <property type="entry name" value="P_trefoil_dom_sf"/>
</dbReference>
<dbReference type="GO" id="GO:0060455">
    <property type="term" value="P:negative regulation of gastric acid secretion"/>
    <property type="evidence" value="ECO:0007669"/>
    <property type="project" value="TreeGrafter"/>
</dbReference>
<feature type="disulfide bond" evidence="8">
    <location>
        <begin position="101"/>
        <end position="127"/>
    </location>
</feature>
<dbReference type="FunFam" id="4.10.110.10:FF:000001">
    <property type="entry name" value="Trefoil factor 3"/>
    <property type="match status" value="1"/>
</dbReference>
<dbReference type="PROSITE" id="PS00025">
    <property type="entry name" value="P_TREFOIL_1"/>
    <property type="match status" value="2"/>
</dbReference>
<comment type="subcellular location">
    <subcellularLocation>
        <location evidence="1">Secreted</location>
    </subcellularLocation>
</comment>
<evidence type="ECO:0000256" key="4">
    <source>
        <dbReference type="ARBA" id="ARBA00022737"/>
    </source>
</evidence>
<dbReference type="PRINTS" id="PR00680">
    <property type="entry name" value="PTREFOIL"/>
</dbReference>
<evidence type="ECO:0000256" key="2">
    <source>
        <dbReference type="ARBA" id="ARBA00022525"/>
    </source>
</evidence>
<dbReference type="Proteomes" id="UP001177744">
    <property type="component" value="Unassembled WGS sequence"/>
</dbReference>
<feature type="disulfide bond" evidence="8">
    <location>
        <begin position="111"/>
        <end position="126"/>
    </location>
</feature>
<feature type="domain" description="P-type" evidence="10">
    <location>
        <begin position="27"/>
        <end position="71"/>
    </location>
</feature>
<keyword evidence="3 9" id="KW-0732">Signal</keyword>
<comment type="caution">
    <text evidence="11">The sequence shown here is derived from an EMBL/GenBank/DDBJ whole genome shotgun (WGS) entry which is preliminary data.</text>
</comment>
<evidence type="ECO:0000256" key="8">
    <source>
        <dbReference type="PROSITE-ProRule" id="PRU00779"/>
    </source>
</evidence>
<name>A0AA40LUG7_CNENI</name>
<dbReference type="Gene3D" id="4.10.110.10">
    <property type="entry name" value="Spasmolytic Protein, domain 1"/>
    <property type="match status" value="2"/>
</dbReference>
<keyword evidence="5 8" id="KW-1015">Disulfide bond</keyword>
<keyword evidence="4" id="KW-0677">Repeat</keyword>
<comment type="function">
    <text evidence="6">Inhibits gastrointestinal motility and gastric acid secretion. Could function as a structural component of gastric mucus, possibly by stabilizing glycoproteins in the mucus gel through interactions with carbohydrate side chains.</text>
</comment>
<dbReference type="FunFam" id="4.10.110.10:FF:000005">
    <property type="entry name" value="Trefoil factor 2"/>
    <property type="match status" value="1"/>
</dbReference>
<feature type="disulfide bond" evidence="8">
    <location>
        <begin position="40"/>
        <end position="55"/>
    </location>
</feature>
<organism evidence="11 12">
    <name type="scientific">Cnephaeus nilssonii</name>
    <name type="common">Northern bat</name>
    <name type="synonym">Eptesicus nilssonii</name>
    <dbReference type="NCBI Taxonomy" id="3371016"/>
    <lineage>
        <taxon>Eukaryota</taxon>
        <taxon>Metazoa</taxon>
        <taxon>Chordata</taxon>
        <taxon>Craniata</taxon>
        <taxon>Vertebrata</taxon>
        <taxon>Euteleostomi</taxon>
        <taxon>Mammalia</taxon>
        <taxon>Eutheria</taxon>
        <taxon>Laurasiatheria</taxon>
        <taxon>Chiroptera</taxon>
        <taxon>Yangochiroptera</taxon>
        <taxon>Vespertilionidae</taxon>
        <taxon>Cnephaeus</taxon>
    </lineage>
</organism>
<dbReference type="InterPro" id="IPR017957">
    <property type="entry name" value="P_trefoil_CS"/>
</dbReference>
<comment type="caution">
    <text evidence="8">Lacks conserved residue(s) required for the propagation of feature annotation.</text>
</comment>
<dbReference type="GO" id="GO:0070098">
    <property type="term" value="P:chemokine-mediated signaling pathway"/>
    <property type="evidence" value="ECO:0007669"/>
    <property type="project" value="TreeGrafter"/>
</dbReference>
<evidence type="ECO:0000256" key="3">
    <source>
        <dbReference type="ARBA" id="ARBA00022729"/>
    </source>
</evidence>
<dbReference type="PANTHER" id="PTHR13826">
    <property type="entry name" value="INTESTINAL TREFOIL FACTOR-RELATED"/>
    <property type="match status" value="1"/>
</dbReference>
<sequence length="197" mass="20379">MAGARLLAAVLVLGLCAMAGAGKPSPCQCSRMNPDSRKNCGFPGITSDQCFAAGCCFDTTVPGVPWCFIPLPMQVNRAGLTESLCCFSPDPGDGGPDKEECVMEVSARVNCGYPGISPQDCASRKCCFSDTIPEVPWCFFPKPVQGNVAAGGPVRRLGTRISQEGGSWGGGVLTRTSCRNATEAPAPDPGVAVSGNK</sequence>
<dbReference type="PANTHER" id="PTHR13826:SF17">
    <property type="entry name" value="TREFOIL FACTOR 2"/>
    <property type="match status" value="1"/>
</dbReference>
<dbReference type="PROSITE" id="PS51448">
    <property type="entry name" value="P_TREFOIL_2"/>
    <property type="match status" value="2"/>
</dbReference>
<dbReference type="SMART" id="SM00018">
    <property type="entry name" value="PD"/>
    <property type="match status" value="2"/>
</dbReference>
<dbReference type="Pfam" id="PF00088">
    <property type="entry name" value="Trefoil"/>
    <property type="match status" value="2"/>
</dbReference>